<dbReference type="Gene3D" id="1.10.287.1700">
    <property type="match status" value="1"/>
</dbReference>
<organism evidence="12 13">
    <name type="scientific">Chryseomicrobium palamuruense</name>
    <dbReference type="NCBI Taxonomy" id="682973"/>
    <lineage>
        <taxon>Bacteria</taxon>
        <taxon>Bacillati</taxon>
        <taxon>Bacillota</taxon>
        <taxon>Bacilli</taxon>
        <taxon>Bacillales</taxon>
        <taxon>Caryophanaceae</taxon>
        <taxon>Chryseomicrobium</taxon>
    </lineage>
</organism>
<evidence type="ECO:0000313" key="13">
    <source>
        <dbReference type="Proteomes" id="UP001595733"/>
    </source>
</evidence>
<comment type="subcellular location">
    <subcellularLocation>
        <location evidence="1">Cell membrane</location>
        <topology evidence="1">Peripheral membrane protein</topology>
        <orientation evidence="1">Cytoplasmic side</orientation>
    </subcellularLocation>
</comment>
<dbReference type="InterPro" id="IPR012823">
    <property type="entry name" value="Flagell_FliJ"/>
</dbReference>
<dbReference type="Pfam" id="PF02050">
    <property type="entry name" value="FliJ"/>
    <property type="match status" value="1"/>
</dbReference>
<keyword evidence="12" id="KW-0966">Cell projection</keyword>
<proteinExistence type="inferred from homology"/>
<evidence type="ECO:0000256" key="4">
    <source>
        <dbReference type="ARBA" id="ARBA00022448"/>
    </source>
</evidence>
<evidence type="ECO:0000256" key="8">
    <source>
        <dbReference type="ARBA" id="ARBA00022927"/>
    </source>
</evidence>
<reference evidence="13" key="1">
    <citation type="journal article" date="2019" name="Int. J. Syst. Evol. Microbiol.">
        <title>The Global Catalogue of Microorganisms (GCM) 10K type strain sequencing project: providing services to taxonomists for standard genome sequencing and annotation.</title>
        <authorList>
            <consortium name="The Broad Institute Genomics Platform"/>
            <consortium name="The Broad Institute Genome Sequencing Center for Infectious Disease"/>
            <person name="Wu L."/>
            <person name="Ma J."/>
        </authorList>
    </citation>
    <scope>NUCLEOTIDE SEQUENCE [LARGE SCALE GENOMIC DNA]</scope>
    <source>
        <strain evidence="13">CCUG 50353</strain>
    </source>
</reference>
<evidence type="ECO:0000256" key="9">
    <source>
        <dbReference type="ARBA" id="ARBA00023136"/>
    </source>
</evidence>
<keyword evidence="9" id="KW-0472">Membrane</keyword>
<keyword evidence="12" id="KW-0969">Cilium</keyword>
<dbReference type="RefSeq" id="WP_378141676.1">
    <property type="nucleotide sequence ID" value="NZ_JBHSEF010000022.1"/>
</dbReference>
<keyword evidence="4" id="KW-0813">Transport</keyword>
<evidence type="ECO:0000256" key="6">
    <source>
        <dbReference type="ARBA" id="ARBA00022500"/>
    </source>
</evidence>
<name>A0ABV8UXJ1_9BACL</name>
<evidence type="ECO:0000256" key="3">
    <source>
        <dbReference type="ARBA" id="ARBA00020392"/>
    </source>
</evidence>
<accession>A0ABV8UXJ1</accession>
<sequence length="148" mass="17823">MTFHYKYQRILDVKEMEQKAVQTEVSQVKQSIEQSEQEKLKWLHHLNELEEKKLLEQQQGIRVADLKNYMYIEDYVGEQIQSSERAQFFLNQKMSKVERQLMETSIEQKKWDRLKETAKTTFLHEATKLEQKVADETSTLRYAQPIPR</sequence>
<evidence type="ECO:0000256" key="5">
    <source>
        <dbReference type="ARBA" id="ARBA00022475"/>
    </source>
</evidence>
<comment type="similarity">
    <text evidence="2">Belongs to the FliJ family.</text>
</comment>
<keyword evidence="11" id="KW-0175">Coiled coil</keyword>
<dbReference type="EMBL" id="JBHSEF010000022">
    <property type="protein sequence ID" value="MFC4355263.1"/>
    <property type="molecule type" value="Genomic_DNA"/>
</dbReference>
<evidence type="ECO:0000313" key="12">
    <source>
        <dbReference type="EMBL" id="MFC4355263.1"/>
    </source>
</evidence>
<keyword evidence="7" id="KW-1005">Bacterial flagellum biogenesis</keyword>
<gene>
    <name evidence="12" type="ORF">ACFO0S_09415</name>
</gene>
<keyword evidence="12" id="KW-0282">Flagellum</keyword>
<protein>
    <recommendedName>
        <fullName evidence="3">Flagellar FliJ protein</fullName>
    </recommendedName>
</protein>
<feature type="coiled-coil region" evidence="11">
    <location>
        <begin position="18"/>
        <end position="52"/>
    </location>
</feature>
<evidence type="ECO:0000256" key="11">
    <source>
        <dbReference type="SAM" id="Coils"/>
    </source>
</evidence>
<evidence type="ECO:0000256" key="2">
    <source>
        <dbReference type="ARBA" id="ARBA00010004"/>
    </source>
</evidence>
<keyword evidence="5" id="KW-1003">Cell membrane</keyword>
<keyword evidence="6" id="KW-0145">Chemotaxis</keyword>
<evidence type="ECO:0000256" key="1">
    <source>
        <dbReference type="ARBA" id="ARBA00004413"/>
    </source>
</evidence>
<evidence type="ECO:0000256" key="7">
    <source>
        <dbReference type="ARBA" id="ARBA00022795"/>
    </source>
</evidence>
<keyword evidence="8" id="KW-0653">Protein transport</keyword>
<evidence type="ECO:0000256" key="10">
    <source>
        <dbReference type="ARBA" id="ARBA00023225"/>
    </source>
</evidence>
<keyword evidence="10" id="KW-1006">Bacterial flagellum protein export</keyword>
<keyword evidence="13" id="KW-1185">Reference proteome</keyword>
<dbReference type="InterPro" id="IPR053716">
    <property type="entry name" value="Flag_assembly_chemotaxis_eff"/>
</dbReference>
<dbReference type="Proteomes" id="UP001595733">
    <property type="component" value="Unassembled WGS sequence"/>
</dbReference>
<comment type="caution">
    <text evidence="12">The sequence shown here is derived from an EMBL/GenBank/DDBJ whole genome shotgun (WGS) entry which is preliminary data.</text>
</comment>